<protein>
    <submittedName>
        <fullName evidence="2">Uncharacterized protein</fullName>
    </submittedName>
</protein>
<evidence type="ECO:0000313" key="2">
    <source>
        <dbReference type="EMBL" id="GMT29199.1"/>
    </source>
</evidence>
<proteinExistence type="predicted"/>
<comment type="caution">
    <text evidence="2">The sequence shown here is derived from an EMBL/GenBank/DDBJ whole genome shotgun (WGS) entry which is preliminary data.</text>
</comment>
<reference evidence="2" key="1">
    <citation type="submission" date="2023-10" db="EMBL/GenBank/DDBJ databases">
        <title>Genome assembly of Pristionchus species.</title>
        <authorList>
            <person name="Yoshida K."/>
            <person name="Sommer R.J."/>
        </authorList>
    </citation>
    <scope>NUCLEOTIDE SEQUENCE</scope>
    <source>
        <strain evidence="2">RS5133</strain>
    </source>
</reference>
<feature type="transmembrane region" description="Helical" evidence="1">
    <location>
        <begin position="12"/>
        <end position="33"/>
    </location>
</feature>
<dbReference type="Proteomes" id="UP001432322">
    <property type="component" value="Unassembled WGS sequence"/>
</dbReference>
<evidence type="ECO:0000313" key="3">
    <source>
        <dbReference type="Proteomes" id="UP001432322"/>
    </source>
</evidence>
<organism evidence="2 3">
    <name type="scientific">Pristionchus fissidentatus</name>
    <dbReference type="NCBI Taxonomy" id="1538716"/>
    <lineage>
        <taxon>Eukaryota</taxon>
        <taxon>Metazoa</taxon>
        <taxon>Ecdysozoa</taxon>
        <taxon>Nematoda</taxon>
        <taxon>Chromadorea</taxon>
        <taxon>Rhabditida</taxon>
        <taxon>Rhabditina</taxon>
        <taxon>Diplogasteromorpha</taxon>
        <taxon>Diplogasteroidea</taxon>
        <taxon>Neodiplogasteridae</taxon>
        <taxon>Pristionchus</taxon>
    </lineage>
</organism>
<keyword evidence="1" id="KW-0812">Transmembrane</keyword>
<gene>
    <name evidence="2" type="ORF">PFISCL1PPCAC_20496</name>
</gene>
<keyword evidence="1" id="KW-1133">Transmembrane helix</keyword>
<feature type="non-terminal residue" evidence="2">
    <location>
        <position position="95"/>
    </location>
</feature>
<accession>A0AAV5WHA0</accession>
<evidence type="ECO:0000256" key="1">
    <source>
        <dbReference type="SAM" id="Phobius"/>
    </source>
</evidence>
<dbReference type="AlphaFoldDB" id="A0AAV5WHA0"/>
<name>A0AAV5WHA0_9BILA</name>
<sequence>MKASFISSSVKFCILSGTFSISILLLLPFYFSYSNRLQEPFNQNVQAVRALLDLDDFTFRGKRDLEKESHIERINLDGFPPGFIPFPFQKYRLIS</sequence>
<keyword evidence="3" id="KW-1185">Reference proteome</keyword>
<keyword evidence="1" id="KW-0472">Membrane</keyword>
<dbReference type="EMBL" id="BTSY01000005">
    <property type="protein sequence ID" value="GMT29199.1"/>
    <property type="molecule type" value="Genomic_DNA"/>
</dbReference>